<feature type="domain" description="AAA+ ATPase" evidence="1">
    <location>
        <begin position="27"/>
        <end position="204"/>
    </location>
</feature>
<keyword evidence="3" id="KW-1185">Reference proteome</keyword>
<dbReference type="InterPro" id="IPR027417">
    <property type="entry name" value="P-loop_NTPase"/>
</dbReference>
<dbReference type="Proteomes" id="UP000199051">
    <property type="component" value="Unassembled WGS sequence"/>
</dbReference>
<dbReference type="AlphaFoldDB" id="A0A1H9VET4"/>
<sequence>MEVHADQVVVTGAHGRLLEPTSLRVRAGELVVVAGEPNAGHTAFGLALTGRITPSAGSVTPSGGELRAHAVLVDAPEVTAPEPNLRVADVIAEELALAGARKRKTATTALLDEHGLEPGTRFEDVPGAARVALLTELAARRPGAELLVIDTPDRHSSNPADWLPTAMAHARDGRAVVVLCGTSTALRLPMIPARLGESDQPAPLESTL</sequence>
<dbReference type="RefSeq" id="WP_092780758.1">
    <property type="nucleotide sequence ID" value="NZ_FOGI01000008.1"/>
</dbReference>
<gene>
    <name evidence="2" type="ORF">SAMN04487818_108318</name>
</gene>
<evidence type="ECO:0000259" key="1">
    <source>
        <dbReference type="SMART" id="SM00382"/>
    </source>
</evidence>
<evidence type="ECO:0000313" key="2">
    <source>
        <dbReference type="EMBL" id="SES20310.1"/>
    </source>
</evidence>
<dbReference type="InterPro" id="IPR003593">
    <property type="entry name" value="AAA+_ATPase"/>
</dbReference>
<dbReference type="Gene3D" id="3.40.50.300">
    <property type="entry name" value="P-loop containing nucleotide triphosphate hydrolases"/>
    <property type="match status" value="1"/>
</dbReference>
<reference evidence="3" key="1">
    <citation type="submission" date="2016-10" db="EMBL/GenBank/DDBJ databases">
        <authorList>
            <person name="Varghese N."/>
            <person name="Submissions S."/>
        </authorList>
    </citation>
    <scope>NUCLEOTIDE SEQUENCE [LARGE SCALE GENOMIC DNA]</scope>
    <source>
        <strain evidence="3">DSM 44260</strain>
    </source>
</reference>
<dbReference type="STRING" id="155974.SAMN04487818_108318"/>
<dbReference type="EMBL" id="FOGI01000008">
    <property type="protein sequence ID" value="SES20310.1"/>
    <property type="molecule type" value="Genomic_DNA"/>
</dbReference>
<organism evidence="2 3">
    <name type="scientific">Actinokineospora terrae</name>
    <dbReference type="NCBI Taxonomy" id="155974"/>
    <lineage>
        <taxon>Bacteria</taxon>
        <taxon>Bacillati</taxon>
        <taxon>Actinomycetota</taxon>
        <taxon>Actinomycetes</taxon>
        <taxon>Pseudonocardiales</taxon>
        <taxon>Pseudonocardiaceae</taxon>
        <taxon>Actinokineospora</taxon>
    </lineage>
</organism>
<proteinExistence type="predicted"/>
<dbReference type="SMART" id="SM00382">
    <property type="entry name" value="AAA"/>
    <property type="match status" value="1"/>
</dbReference>
<dbReference type="SUPFAM" id="SSF52540">
    <property type="entry name" value="P-loop containing nucleoside triphosphate hydrolases"/>
    <property type="match status" value="1"/>
</dbReference>
<protein>
    <recommendedName>
        <fullName evidence="1">AAA+ ATPase domain-containing protein</fullName>
    </recommendedName>
</protein>
<evidence type="ECO:0000313" key="3">
    <source>
        <dbReference type="Proteomes" id="UP000199051"/>
    </source>
</evidence>
<name>A0A1H9VET4_9PSEU</name>
<accession>A0A1H9VET4</accession>